<dbReference type="EMBL" id="JAQOWY010000006">
    <property type="protein sequence ID" value="KAK1856725.1"/>
    <property type="molecule type" value="Genomic_DNA"/>
</dbReference>
<gene>
    <name evidence="2" type="ORF">CCHR01_00695</name>
</gene>
<name>A0AAD9EPX0_9PEZI</name>
<dbReference type="Proteomes" id="UP001243330">
    <property type="component" value="Unassembled WGS sequence"/>
</dbReference>
<protein>
    <submittedName>
        <fullName evidence="2">Uncharacterized protein</fullName>
    </submittedName>
</protein>
<keyword evidence="3" id="KW-1185">Reference proteome</keyword>
<evidence type="ECO:0000313" key="3">
    <source>
        <dbReference type="Proteomes" id="UP001243330"/>
    </source>
</evidence>
<reference evidence="2" key="1">
    <citation type="submission" date="2023-01" db="EMBL/GenBank/DDBJ databases">
        <title>Colletotrichum chrysophilum M932 genome sequence.</title>
        <authorList>
            <person name="Baroncelli R."/>
        </authorList>
    </citation>
    <scope>NUCLEOTIDE SEQUENCE</scope>
    <source>
        <strain evidence="2">M932</strain>
    </source>
</reference>
<evidence type="ECO:0000313" key="2">
    <source>
        <dbReference type="EMBL" id="KAK1856725.1"/>
    </source>
</evidence>
<organism evidence="2 3">
    <name type="scientific">Colletotrichum chrysophilum</name>
    <dbReference type="NCBI Taxonomy" id="1836956"/>
    <lineage>
        <taxon>Eukaryota</taxon>
        <taxon>Fungi</taxon>
        <taxon>Dikarya</taxon>
        <taxon>Ascomycota</taxon>
        <taxon>Pezizomycotina</taxon>
        <taxon>Sordariomycetes</taxon>
        <taxon>Hypocreomycetidae</taxon>
        <taxon>Glomerellales</taxon>
        <taxon>Glomerellaceae</taxon>
        <taxon>Colletotrichum</taxon>
        <taxon>Colletotrichum gloeosporioides species complex</taxon>
    </lineage>
</organism>
<evidence type="ECO:0000256" key="1">
    <source>
        <dbReference type="SAM" id="MobiDB-lite"/>
    </source>
</evidence>
<proteinExistence type="predicted"/>
<comment type="caution">
    <text evidence="2">The sequence shown here is derived from an EMBL/GenBank/DDBJ whole genome shotgun (WGS) entry which is preliminary data.</text>
</comment>
<dbReference type="AlphaFoldDB" id="A0AAD9EPX0"/>
<feature type="region of interest" description="Disordered" evidence="1">
    <location>
        <begin position="1"/>
        <end position="43"/>
    </location>
</feature>
<sequence>MRGTQQLAAAAVTRSPQHYQQRKSSQHRHDTDANDGTPPRRLPTDRLPILHQFLLFSLPFPARSHPIPATNLLRPPLVSISSRFPISIPVHRPLRHPLQAPRPIPVSRRREAGQGRCHSYLIHCAPGNRLDSCALLLASLFLSLDIRPLCLLSVLPLRYPSRSSDCDLCDQLSN</sequence>
<accession>A0AAD9EPX0</accession>